<dbReference type="Proteomes" id="UP000239203">
    <property type="component" value="Unassembled WGS sequence"/>
</dbReference>
<keyword evidence="1" id="KW-0472">Membrane</keyword>
<keyword evidence="2" id="KW-0732">Signal</keyword>
<proteinExistence type="predicted"/>
<organism evidence="3 4">
    <name type="scientific">Actinokineospora auranticolor</name>
    <dbReference type="NCBI Taxonomy" id="155976"/>
    <lineage>
        <taxon>Bacteria</taxon>
        <taxon>Bacillati</taxon>
        <taxon>Actinomycetota</taxon>
        <taxon>Actinomycetes</taxon>
        <taxon>Pseudonocardiales</taxon>
        <taxon>Pseudonocardiaceae</taxon>
        <taxon>Actinokineospora</taxon>
    </lineage>
</organism>
<feature type="transmembrane region" description="Helical" evidence="1">
    <location>
        <begin position="168"/>
        <end position="198"/>
    </location>
</feature>
<gene>
    <name evidence="3" type="ORF">CLV40_105299</name>
</gene>
<evidence type="ECO:0000313" key="4">
    <source>
        <dbReference type="Proteomes" id="UP000239203"/>
    </source>
</evidence>
<feature type="transmembrane region" description="Helical" evidence="1">
    <location>
        <begin position="57"/>
        <end position="76"/>
    </location>
</feature>
<reference evidence="3 4" key="1">
    <citation type="submission" date="2018-02" db="EMBL/GenBank/DDBJ databases">
        <title>Genomic Encyclopedia of Archaeal and Bacterial Type Strains, Phase II (KMG-II): from individual species to whole genera.</title>
        <authorList>
            <person name="Goeker M."/>
        </authorList>
    </citation>
    <scope>NUCLEOTIDE SEQUENCE [LARGE SCALE GENOMIC DNA]</scope>
    <source>
        <strain evidence="3 4">YU 961-1</strain>
    </source>
</reference>
<keyword evidence="1" id="KW-0812">Transmembrane</keyword>
<name>A0A2S6GTN3_9PSEU</name>
<evidence type="ECO:0000256" key="1">
    <source>
        <dbReference type="SAM" id="Phobius"/>
    </source>
</evidence>
<keyword evidence="1" id="KW-1133">Transmembrane helix</keyword>
<comment type="caution">
    <text evidence="3">The sequence shown here is derived from an EMBL/GenBank/DDBJ whole genome shotgun (WGS) entry which is preliminary data.</text>
</comment>
<dbReference type="InterPro" id="IPR009339">
    <property type="entry name" value="DUF998"/>
</dbReference>
<feature type="chain" id="PRO_5018119011" evidence="2">
    <location>
        <begin position="34"/>
        <end position="206"/>
    </location>
</feature>
<keyword evidence="4" id="KW-1185">Reference proteome</keyword>
<dbReference type="Pfam" id="PF06197">
    <property type="entry name" value="DUF998"/>
    <property type="match status" value="1"/>
</dbReference>
<dbReference type="RefSeq" id="WP_104479020.1">
    <property type="nucleotide sequence ID" value="NZ_CP154825.1"/>
</dbReference>
<evidence type="ECO:0000256" key="2">
    <source>
        <dbReference type="SAM" id="SignalP"/>
    </source>
</evidence>
<evidence type="ECO:0000313" key="3">
    <source>
        <dbReference type="EMBL" id="PPK68570.1"/>
    </source>
</evidence>
<protein>
    <submittedName>
        <fullName evidence="3">Uncharacterized protein DUF998</fullName>
    </submittedName>
</protein>
<feature type="transmembrane region" description="Helical" evidence="1">
    <location>
        <begin position="125"/>
        <end position="147"/>
    </location>
</feature>
<feature type="signal peptide" evidence="2">
    <location>
        <begin position="1"/>
        <end position="33"/>
    </location>
</feature>
<dbReference type="OrthoDB" id="8159487at2"/>
<sequence>MTTTVAPTTNTRALLTCAAVAAPLWAVVALAQAATRDGFDLTRHPLSLLATGDLGWSQVLNFVVAGLLTTLGASGLARTLPSTWAPRLIRVNGIAMVAAGLLTMDPADGFPSGTPAGTGELSWHAYGHLAAGTTAFGTLIAACYVLARAFARTGRRGHATRSRIAGTALLLGDLWAMAGGTAGSLTLAVGAITAMLWVSYVAVELR</sequence>
<dbReference type="AlphaFoldDB" id="A0A2S6GTN3"/>
<accession>A0A2S6GTN3</accession>
<feature type="transmembrane region" description="Helical" evidence="1">
    <location>
        <begin position="88"/>
        <end position="105"/>
    </location>
</feature>
<dbReference type="EMBL" id="PTIX01000005">
    <property type="protein sequence ID" value="PPK68570.1"/>
    <property type="molecule type" value="Genomic_DNA"/>
</dbReference>